<protein>
    <submittedName>
        <fullName evidence="9">Pre-mRNA-splicing factor CWC25 -like protein</fullName>
    </submittedName>
</protein>
<evidence type="ECO:0000256" key="3">
    <source>
        <dbReference type="ARBA" id="ARBA00022664"/>
    </source>
</evidence>
<dbReference type="InterPro" id="IPR022209">
    <property type="entry name" value="CWC25"/>
</dbReference>
<keyword evidence="6" id="KW-0508">mRNA splicing</keyword>
<dbReference type="Pfam" id="PF12542">
    <property type="entry name" value="CWC25"/>
    <property type="match status" value="1"/>
</dbReference>
<name>A0A834R2V7_SARSC</name>
<reference evidence="10" key="3">
    <citation type="submission" date="2022-06" db="UniProtKB">
        <authorList>
            <consortium name="EnsemblMetazoa"/>
        </authorList>
    </citation>
    <scope>IDENTIFICATION</scope>
</reference>
<evidence type="ECO:0000256" key="6">
    <source>
        <dbReference type="ARBA" id="ARBA00023187"/>
    </source>
</evidence>
<evidence type="ECO:0000313" key="9">
    <source>
        <dbReference type="EMBL" id="KAF7488913.1"/>
    </source>
</evidence>
<reference evidence="11" key="1">
    <citation type="journal article" date="2020" name="PLoS Negl. Trop. Dis.">
        <title>High-quality nuclear genome for Sarcoptes scabiei-A critical resource for a neglected parasite.</title>
        <authorList>
            <person name="Korhonen P.K."/>
            <person name="Gasser R.B."/>
            <person name="Ma G."/>
            <person name="Wang T."/>
            <person name="Stroehlein A.J."/>
            <person name="Young N.D."/>
            <person name="Ang C.S."/>
            <person name="Fernando D.D."/>
            <person name="Lu H.C."/>
            <person name="Taylor S."/>
            <person name="Reynolds S.L."/>
            <person name="Mofiz E."/>
            <person name="Najaraj S.H."/>
            <person name="Gowda H."/>
            <person name="Madugundu A."/>
            <person name="Renuse S."/>
            <person name="Holt D."/>
            <person name="Pandey A."/>
            <person name="Papenfuss A.T."/>
            <person name="Fischer K."/>
        </authorList>
    </citation>
    <scope>NUCLEOTIDE SEQUENCE [LARGE SCALE GENOMIC DNA]</scope>
</reference>
<evidence type="ECO:0000256" key="4">
    <source>
        <dbReference type="ARBA" id="ARBA00022728"/>
    </source>
</evidence>
<comment type="similarity">
    <text evidence="2">Belongs to the CWC25 family.</text>
</comment>
<feature type="compositionally biased region" description="Basic and acidic residues" evidence="8">
    <location>
        <begin position="194"/>
        <end position="208"/>
    </location>
</feature>
<feature type="compositionally biased region" description="Basic residues" evidence="8">
    <location>
        <begin position="167"/>
        <end position="188"/>
    </location>
</feature>
<evidence type="ECO:0000313" key="11">
    <source>
        <dbReference type="Proteomes" id="UP000070412"/>
    </source>
</evidence>
<dbReference type="GO" id="GO:0005684">
    <property type="term" value="C:U2-type spliceosomal complex"/>
    <property type="evidence" value="ECO:0007669"/>
    <property type="project" value="TreeGrafter"/>
</dbReference>
<comment type="subcellular location">
    <subcellularLocation>
        <location evidence="1">Nucleus</location>
    </subcellularLocation>
</comment>
<keyword evidence="3" id="KW-0507">mRNA processing</keyword>
<dbReference type="OrthoDB" id="21123at2759"/>
<dbReference type="EnsemblMetazoa" id="SSS_3584s_mrna">
    <property type="protein sequence ID" value="KAF7488913.1"/>
    <property type="gene ID" value="SSS_3584"/>
</dbReference>
<organism evidence="9">
    <name type="scientific">Sarcoptes scabiei</name>
    <name type="common">Itch mite</name>
    <name type="synonym">Acarus scabiei</name>
    <dbReference type="NCBI Taxonomy" id="52283"/>
    <lineage>
        <taxon>Eukaryota</taxon>
        <taxon>Metazoa</taxon>
        <taxon>Ecdysozoa</taxon>
        <taxon>Arthropoda</taxon>
        <taxon>Chelicerata</taxon>
        <taxon>Arachnida</taxon>
        <taxon>Acari</taxon>
        <taxon>Acariformes</taxon>
        <taxon>Sarcoptiformes</taxon>
        <taxon>Astigmata</taxon>
        <taxon>Psoroptidia</taxon>
        <taxon>Sarcoptoidea</taxon>
        <taxon>Sarcoptidae</taxon>
        <taxon>Sarcoptinae</taxon>
        <taxon>Sarcoptes</taxon>
    </lineage>
</organism>
<accession>A0A834R2V7</accession>
<dbReference type="InterPro" id="IPR051376">
    <property type="entry name" value="CWC25_splicing_factor"/>
</dbReference>
<keyword evidence="7" id="KW-0539">Nucleus</keyword>
<evidence type="ECO:0000256" key="2">
    <source>
        <dbReference type="ARBA" id="ARBA00006695"/>
    </source>
</evidence>
<dbReference type="GO" id="GO:0000398">
    <property type="term" value="P:mRNA splicing, via spliceosome"/>
    <property type="evidence" value="ECO:0007669"/>
    <property type="project" value="TreeGrafter"/>
</dbReference>
<feature type="compositionally biased region" description="Low complexity" evidence="8">
    <location>
        <begin position="146"/>
        <end position="166"/>
    </location>
</feature>
<evidence type="ECO:0000313" key="10">
    <source>
        <dbReference type="EnsemblMetazoa" id="KAF7488913.1"/>
    </source>
</evidence>
<keyword evidence="11" id="KW-1185">Reference proteome</keyword>
<keyword evidence="4" id="KW-0747">Spliceosome</keyword>
<dbReference type="AlphaFoldDB" id="A0A834R2V7"/>
<dbReference type="EMBL" id="WVUK01000065">
    <property type="protein sequence ID" value="KAF7488913.1"/>
    <property type="molecule type" value="Genomic_DNA"/>
</dbReference>
<dbReference type="Proteomes" id="UP000070412">
    <property type="component" value="Unassembled WGS sequence"/>
</dbReference>
<feature type="compositionally biased region" description="Basic residues" evidence="8">
    <location>
        <begin position="117"/>
        <end position="141"/>
    </location>
</feature>
<keyword evidence="5" id="KW-0175">Coiled coil</keyword>
<evidence type="ECO:0000256" key="8">
    <source>
        <dbReference type="SAM" id="MobiDB-lite"/>
    </source>
</evidence>
<dbReference type="PANTHER" id="PTHR16196">
    <property type="entry name" value="CELL CYCLE CONTROL PROTEIN CWF25"/>
    <property type="match status" value="1"/>
</dbReference>
<dbReference type="PANTHER" id="PTHR16196:SF0">
    <property type="entry name" value="PRE-MRNA-SPLICING FACTOR CWC25 HOMOLOG"/>
    <property type="match status" value="1"/>
</dbReference>
<evidence type="ECO:0000256" key="5">
    <source>
        <dbReference type="ARBA" id="ARBA00023054"/>
    </source>
</evidence>
<proteinExistence type="inferred from homology"/>
<gene>
    <name evidence="9" type="ORF">SSS_3584</name>
</gene>
<evidence type="ECO:0000256" key="7">
    <source>
        <dbReference type="ARBA" id="ARBA00023242"/>
    </source>
</evidence>
<feature type="region of interest" description="Disordered" evidence="8">
    <location>
        <begin position="110"/>
        <end position="230"/>
    </location>
</feature>
<sequence length="330" mass="39070">MNWMYQGVKGLVDREDYLVGRKIDKTFEMIEQEENPRSSKYRDEDTMERFQQICTTVDDSQPEIVSNSDLSTKMREDPLFKIKMKQLECQKEILKNPLKLKRLKEMLQSSLKEDKHKHERIHSSKVRCKHIRSKRRKNKSKKYSDSDSSTDSSSDSSSASSSSKYVRQSKSKHNKRSASDRKLHKKSKLISSSEKQDRHQHHDRDRTDKSKRKPSSSIVMISKRKPLTEEEIERKRQEMMDNAEWREKSRHNYVKKLDLEKRKEEEESVNRSNSKLGLILLNLYCWIWLIELVLQIQYNKSVSVHKNALIASIVVFPEKNPLLISHKKPP</sequence>
<reference evidence="9" key="2">
    <citation type="submission" date="2020-01" db="EMBL/GenBank/DDBJ databases">
        <authorList>
            <person name="Korhonen P.K.K."/>
            <person name="Guangxu M.G."/>
            <person name="Wang T.W."/>
            <person name="Stroehlein A.J.S."/>
            <person name="Young N.D."/>
            <person name="Ang C.-S.A."/>
            <person name="Fernando D.W.F."/>
            <person name="Lu H.L."/>
            <person name="Taylor S.T."/>
            <person name="Ehtesham M.E.M."/>
            <person name="Najaraj S.H.N."/>
            <person name="Harsha G.H.G."/>
            <person name="Madugundu A.M."/>
            <person name="Renuse S.R."/>
            <person name="Holt D.H."/>
            <person name="Pandey A.P."/>
            <person name="Papenfuss A.P."/>
            <person name="Gasser R.B.G."/>
            <person name="Fischer K.F."/>
        </authorList>
    </citation>
    <scope>NUCLEOTIDE SEQUENCE</scope>
    <source>
        <strain evidence="9">SSS_KF_BRIS2020</strain>
    </source>
</reference>
<evidence type="ECO:0000256" key="1">
    <source>
        <dbReference type="ARBA" id="ARBA00004123"/>
    </source>
</evidence>